<protein>
    <submittedName>
        <fullName evidence="1">Uncharacterized protein</fullName>
    </submittedName>
</protein>
<name>A0A1E5VUC0_9POAL</name>
<proteinExistence type="predicted"/>
<keyword evidence="2" id="KW-1185">Reference proteome</keyword>
<sequence>MEPRCVSVVGRQMVHRDRNSGHRRLMADYFNNPPVYNDNIFRR</sequence>
<feature type="non-terminal residue" evidence="1">
    <location>
        <position position="43"/>
    </location>
</feature>
<gene>
    <name evidence="1" type="ORF">BAE44_0010289</name>
</gene>
<dbReference type="OrthoDB" id="2287304at2759"/>
<dbReference type="AlphaFoldDB" id="A0A1E5VUC0"/>
<reference evidence="1 2" key="1">
    <citation type="submission" date="2016-09" db="EMBL/GenBank/DDBJ databases">
        <title>The draft genome of Dichanthelium oligosanthes: A C3 panicoid grass species.</title>
        <authorList>
            <person name="Studer A.J."/>
            <person name="Schnable J.C."/>
            <person name="Brutnell T.P."/>
        </authorList>
    </citation>
    <scope>NUCLEOTIDE SEQUENCE [LARGE SCALE GENOMIC DNA]</scope>
    <source>
        <strain evidence="2">cv. Kellogg 1175</strain>
        <tissue evidence="1">Leaf</tissue>
    </source>
</reference>
<evidence type="ECO:0000313" key="2">
    <source>
        <dbReference type="Proteomes" id="UP000095767"/>
    </source>
</evidence>
<accession>A0A1E5VUC0</accession>
<evidence type="ECO:0000313" key="1">
    <source>
        <dbReference type="EMBL" id="OEL28692.1"/>
    </source>
</evidence>
<comment type="caution">
    <text evidence="1">The sequence shown here is derived from an EMBL/GenBank/DDBJ whole genome shotgun (WGS) entry which is preliminary data.</text>
</comment>
<organism evidence="1 2">
    <name type="scientific">Dichanthelium oligosanthes</name>
    <dbReference type="NCBI Taxonomy" id="888268"/>
    <lineage>
        <taxon>Eukaryota</taxon>
        <taxon>Viridiplantae</taxon>
        <taxon>Streptophyta</taxon>
        <taxon>Embryophyta</taxon>
        <taxon>Tracheophyta</taxon>
        <taxon>Spermatophyta</taxon>
        <taxon>Magnoliopsida</taxon>
        <taxon>Liliopsida</taxon>
        <taxon>Poales</taxon>
        <taxon>Poaceae</taxon>
        <taxon>PACMAD clade</taxon>
        <taxon>Panicoideae</taxon>
        <taxon>Panicodae</taxon>
        <taxon>Paniceae</taxon>
        <taxon>Dichantheliinae</taxon>
        <taxon>Dichanthelium</taxon>
    </lineage>
</organism>
<dbReference type="Proteomes" id="UP000095767">
    <property type="component" value="Unassembled WGS sequence"/>
</dbReference>
<dbReference type="EMBL" id="LWDX02029342">
    <property type="protein sequence ID" value="OEL28692.1"/>
    <property type="molecule type" value="Genomic_DNA"/>
</dbReference>